<keyword evidence="2" id="KW-0460">Magnesium</keyword>
<dbReference type="EMBL" id="JBHSAY010000005">
    <property type="protein sequence ID" value="MFC4131044.1"/>
    <property type="molecule type" value="Genomic_DNA"/>
</dbReference>
<dbReference type="SFLD" id="SFLDG01020">
    <property type="entry name" value="Terpene_Cyclase_Like_2"/>
    <property type="match status" value="2"/>
</dbReference>
<dbReference type="Proteomes" id="UP001595816">
    <property type="component" value="Unassembled WGS sequence"/>
</dbReference>
<feature type="region of interest" description="Disordered" evidence="3">
    <location>
        <begin position="691"/>
        <end position="725"/>
    </location>
</feature>
<feature type="compositionally biased region" description="Low complexity" evidence="3">
    <location>
        <begin position="711"/>
        <end position="725"/>
    </location>
</feature>
<evidence type="ECO:0000256" key="3">
    <source>
        <dbReference type="SAM" id="MobiDB-lite"/>
    </source>
</evidence>
<dbReference type="Gene3D" id="1.10.600.10">
    <property type="entry name" value="Farnesyl Diphosphate Synthase"/>
    <property type="match status" value="2"/>
</dbReference>
<comment type="cofactor">
    <cofactor evidence="2">
        <name>Mg(2+)</name>
        <dbReference type="ChEBI" id="CHEBI:18420"/>
    </cofactor>
</comment>
<evidence type="ECO:0000256" key="2">
    <source>
        <dbReference type="RuleBase" id="RU366034"/>
    </source>
</evidence>
<protein>
    <recommendedName>
        <fullName evidence="2">Terpene synthase</fullName>
        <ecNumber evidence="2">4.2.3.-</ecNumber>
    </recommendedName>
</protein>
<dbReference type="PANTHER" id="PTHR35201">
    <property type="entry name" value="TERPENE SYNTHASE"/>
    <property type="match status" value="1"/>
</dbReference>
<evidence type="ECO:0000256" key="1">
    <source>
        <dbReference type="ARBA" id="ARBA00023239"/>
    </source>
</evidence>
<accession>A0ABV8LJR5</accession>
<dbReference type="RefSeq" id="WP_253756678.1">
    <property type="nucleotide sequence ID" value="NZ_JAMZDZ010000001.1"/>
</dbReference>
<dbReference type="InterPro" id="IPR034686">
    <property type="entry name" value="Terpene_cyclase-like_2"/>
</dbReference>
<name>A0ABV8LJR5_9ACTN</name>
<comment type="caution">
    <text evidence="4">The sequence shown here is derived from an EMBL/GenBank/DDBJ whole genome shotgun (WGS) entry which is preliminary data.</text>
</comment>
<comment type="similarity">
    <text evidence="2">Belongs to the terpene synthase family.</text>
</comment>
<evidence type="ECO:0000313" key="5">
    <source>
        <dbReference type="Proteomes" id="UP001595816"/>
    </source>
</evidence>
<reference evidence="5" key="1">
    <citation type="journal article" date="2019" name="Int. J. Syst. Evol. Microbiol.">
        <title>The Global Catalogue of Microorganisms (GCM) 10K type strain sequencing project: providing services to taxonomists for standard genome sequencing and annotation.</title>
        <authorList>
            <consortium name="The Broad Institute Genomics Platform"/>
            <consortium name="The Broad Institute Genome Sequencing Center for Infectious Disease"/>
            <person name="Wu L."/>
            <person name="Ma J."/>
        </authorList>
    </citation>
    <scope>NUCLEOTIDE SEQUENCE [LARGE SCALE GENOMIC DNA]</scope>
    <source>
        <strain evidence="5">CGMCC 4.7289</strain>
    </source>
</reference>
<keyword evidence="5" id="KW-1185">Reference proteome</keyword>
<dbReference type="EC" id="4.2.3.-" evidence="2"/>
<proteinExistence type="inferred from homology"/>
<dbReference type="SUPFAM" id="SSF48576">
    <property type="entry name" value="Terpenoid synthases"/>
    <property type="match status" value="2"/>
</dbReference>
<keyword evidence="2" id="KW-0479">Metal-binding</keyword>
<dbReference type="PANTHER" id="PTHR35201:SF4">
    <property type="entry name" value="BETA-PINACENE SYNTHASE-RELATED"/>
    <property type="match status" value="1"/>
</dbReference>
<evidence type="ECO:0000313" key="4">
    <source>
        <dbReference type="EMBL" id="MFC4131044.1"/>
    </source>
</evidence>
<keyword evidence="1 2" id="KW-0456">Lyase</keyword>
<dbReference type="SFLD" id="SFLDS00005">
    <property type="entry name" value="Isoprenoid_Synthase_Type_I"/>
    <property type="match status" value="2"/>
</dbReference>
<dbReference type="InterPro" id="IPR008949">
    <property type="entry name" value="Isoprenoid_synthase_dom_sf"/>
</dbReference>
<organism evidence="4 5">
    <name type="scientific">Hamadaea flava</name>
    <dbReference type="NCBI Taxonomy" id="1742688"/>
    <lineage>
        <taxon>Bacteria</taxon>
        <taxon>Bacillati</taxon>
        <taxon>Actinomycetota</taxon>
        <taxon>Actinomycetes</taxon>
        <taxon>Micromonosporales</taxon>
        <taxon>Micromonosporaceae</taxon>
        <taxon>Hamadaea</taxon>
    </lineage>
</organism>
<sequence length="725" mass="81532">MSQPFRLPEFYVPHPARLSPHLEYVRVHSKAWAREMEMIEGSGIWDEQTYDSHDYPLLCAYTHPDASADRLALVTDWYVWVFFFDDHFLDVYKRTQDRDGAKSYLDRLPAFMPIGGESMPTPANAVERGLADLWTRTVPAMSAAWRERFAEATLHLLQESLWELGNISEKRIPNPVEYVEMRRKVGGAPWSAGLVEFAVAAEIPAAVARTRPLRVLRDTFSDGVHLRNDIFSYQRETEQEGEVNNGVLVVEHFLGCSPQEAADTVNDLLTSRLHQFENTALTELPGLFAEHHLDPARQADTLRYIQGLQDWQSGGHEWHLRSSRYMNKLATAALPVPPSAFAGLTRSFSHVPHQAVGHLPLPAIPMPYATKQSPHLHAARRNTIDWAARMGMLGPTPGLFGSGLWTAPLVAGFDFAYCAAMVHWRASGPELDLSSQWLAWGTYGDDYFPHVFGRTRDFAGAKAFTQRMRLFMPLSGPASGVIPANPVELGLADLWARTAITMDDRARHEFRDAVLGMVDSWRWELLQQSQNRVADPVDYLEMRRFTFGSQLTMSLCRITRSDVVPAEVYQSRPLRALDDSAADYACLTNDLFSYQKEIQYEGELANGVLVIQRFLNCDALTASAITADLMEARLRQFEHLVADDLPRLFADQRLSTEVRTALLSYADELRDWMAGILRWHQGTTRYDEASLRDRYASPKPSVPMPTGLGTSAARLPSLSSPAGPG</sequence>
<gene>
    <name evidence="4" type="ORF">ACFOZ4_10555</name>
</gene>
<dbReference type="Pfam" id="PF19086">
    <property type="entry name" value="Terpene_syn_C_2"/>
    <property type="match status" value="2"/>
</dbReference>